<evidence type="ECO:0000313" key="5">
    <source>
        <dbReference type="Proteomes" id="UP000320806"/>
    </source>
</evidence>
<gene>
    <name evidence="4" type="ORF">FB459_3050</name>
</gene>
<keyword evidence="5" id="KW-1185">Reference proteome</keyword>
<organism evidence="4 5">
    <name type="scientific">Yimella lutea</name>
    <dbReference type="NCBI Taxonomy" id="587872"/>
    <lineage>
        <taxon>Bacteria</taxon>
        <taxon>Bacillati</taxon>
        <taxon>Actinomycetota</taxon>
        <taxon>Actinomycetes</taxon>
        <taxon>Micrococcales</taxon>
        <taxon>Dermacoccaceae</taxon>
        <taxon>Yimella</taxon>
    </lineage>
</organism>
<dbReference type="InterPro" id="IPR046348">
    <property type="entry name" value="SIS_dom_sf"/>
</dbReference>
<dbReference type="GO" id="GO:0003677">
    <property type="term" value="F:DNA binding"/>
    <property type="evidence" value="ECO:0007669"/>
    <property type="project" value="UniProtKB-KW"/>
</dbReference>
<dbReference type="GO" id="GO:1901135">
    <property type="term" value="P:carbohydrate derivative metabolic process"/>
    <property type="evidence" value="ECO:0007669"/>
    <property type="project" value="InterPro"/>
</dbReference>
<feature type="domain" description="SIS" evidence="3">
    <location>
        <begin position="45"/>
        <end position="198"/>
    </location>
</feature>
<proteinExistence type="inferred from homology"/>
<keyword evidence="4" id="KW-0238">DNA-binding</keyword>
<dbReference type="EMBL" id="VFMO01000001">
    <property type="protein sequence ID" value="TQJ15494.1"/>
    <property type="molecule type" value="Genomic_DNA"/>
</dbReference>
<dbReference type="PROSITE" id="PS51464">
    <property type="entry name" value="SIS"/>
    <property type="match status" value="1"/>
</dbReference>
<dbReference type="GO" id="GO:0004476">
    <property type="term" value="F:mannose-6-phosphate isomerase activity"/>
    <property type="evidence" value="ECO:0007669"/>
    <property type="project" value="InterPro"/>
</dbReference>
<dbReference type="Proteomes" id="UP000320806">
    <property type="component" value="Unassembled WGS sequence"/>
</dbReference>
<dbReference type="Pfam" id="PF10432">
    <property type="entry name" value="bact-PGI_C"/>
    <property type="match status" value="1"/>
</dbReference>
<dbReference type="GO" id="GO:0097367">
    <property type="term" value="F:carbohydrate derivative binding"/>
    <property type="evidence" value="ECO:0007669"/>
    <property type="project" value="InterPro"/>
</dbReference>
<dbReference type="InterPro" id="IPR019490">
    <property type="entry name" value="Glu6P/Mann6P_isomerase_C"/>
</dbReference>
<dbReference type="GO" id="GO:0005975">
    <property type="term" value="P:carbohydrate metabolic process"/>
    <property type="evidence" value="ECO:0007669"/>
    <property type="project" value="InterPro"/>
</dbReference>
<evidence type="ECO:0000256" key="1">
    <source>
        <dbReference type="ARBA" id="ARBA00010523"/>
    </source>
</evidence>
<dbReference type="InterPro" id="IPR001347">
    <property type="entry name" value="SIS_dom"/>
</dbReference>
<reference evidence="4 5" key="1">
    <citation type="submission" date="2019-06" db="EMBL/GenBank/DDBJ databases">
        <title>Sequencing the genomes of 1000 actinobacteria strains.</title>
        <authorList>
            <person name="Klenk H.-P."/>
        </authorList>
    </citation>
    <scope>NUCLEOTIDE SEQUENCE [LARGE SCALE GENOMIC DNA]</scope>
    <source>
        <strain evidence="4 5">DSM 19828</strain>
    </source>
</reference>
<dbReference type="SUPFAM" id="SSF53697">
    <property type="entry name" value="SIS domain"/>
    <property type="match status" value="1"/>
</dbReference>
<keyword evidence="2" id="KW-0413">Isomerase</keyword>
<sequence>MPELQESWVDDPDELALRDSRDTLRALASAGAQVRESITLSQEAGIERIGDGTRPRSVLVAAVGGTKVVGDVLRVLAEAGSPVPVASRSNVPLPGWVGPLDMVIAVSLSGRAPGPLGLAIEAARRGASLLTVGAEDSPLADVTRQARGVHVGVGRGRSSSRTALWSLLTPVLLGAHQLGIADASTDALTEASTALDQKAEECRPSSESFVNPAKLAAATLAPTVPMILGDGALTGVAAVRAAGMLARTARVPASYGSLPDAASEVVACFDGPFTAGGGNGTSAGREADIFADPFLDGPAQPRLGLLMLRDVASENPDSLRQVALADAVKAEADAAGCKIVELVAAQGHPIARLAGHLAMVDYIATYLAIGTGIDPSISPHVADLRDRTRGF</sequence>
<evidence type="ECO:0000256" key="2">
    <source>
        <dbReference type="ARBA" id="ARBA00023235"/>
    </source>
</evidence>
<dbReference type="AlphaFoldDB" id="A0A542EJM6"/>
<dbReference type="Gene3D" id="3.40.50.10490">
    <property type="entry name" value="Glucose-6-phosphate isomerase like protein, domain 1"/>
    <property type="match status" value="2"/>
</dbReference>
<comment type="similarity">
    <text evidence="1">Belongs to the PGI/PMI family.</text>
</comment>
<name>A0A542EJM6_9MICO</name>
<accession>A0A542EJM6</accession>
<dbReference type="OrthoDB" id="5241724at2"/>
<comment type="caution">
    <text evidence="4">The sequence shown here is derived from an EMBL/GenBank/DDBJ whole genome shotgun (WGS) entry which is preliminary data.</text>
</comment>
<protein>
    <submittedName>
        <fullName evidence="4">DNA-binding MurR/RpiR family transcriptional regulator</fullName>
    </submittedName>
</protein>
<dbReference type="GO" id="GO:0004347">
    <property type="term" value="F:glucose-6-phosphate isomerase activity"/>
    <property type="evidence" value="ECO:0007669"/>
    <property type="project" value="InterPro"/>
</dbReference>
<evidence type="ECO:0000259" key="3">
    <source>
        <dbReference type="PROSITE" id="PS51464"/>
    </source>
</evidence>
<evidence type="ECO:0000313" key="4">
    <source>
        <dbReference type="EMBL" id="TQJ15494.1"/>
    </source>
</evidence>
<dbReference type="RefSeq" id="WP_141929042.1">
    <property type="nucleotide sequence ID" value="NZ_BAABCI010000036.1"/>
</dbReference>